<reference evidence="1" key="1">
    <citation type="submission" date="2021-06" db="EMBL/GenBank/DDBJ databases">
        <authorList>
            <person name="Kallberg Y."/>
            <person name="Tangrot J."/>
            <person name="Rosling A."/>
        </authorList>
    </citation>
    <scope>NUCLEOTIDE SEQUENCE</scope>
    <source>
        <strain evidence="1">AZ414A</strain>
    </source>
</reference>
<proteinExistence type="predicted"/>
<name>A0A9N9C0E8_9GLOM</name>
<protein>
    <submittedName>
        <fullName evidence="1">1210_t:CDS:1</fullName>
    </submittedName>
</protein>
<comment type="caution">
    <text evidence="1">The sequence shown here is derived from an EMBL/GenBank/DDBJ whole genome shotgun (WGS) entry which is preliminary data.</text>
</comment>
<accession>A0A9N9C0E8</accession>
<dbReference type="AlphaFoldDB" id="A0A9N9C0E8"/>
<dbReference type="OrthoDB" id="2431447at2759"/>
<feature type="non-terminal residue" evidence="1">
    <location>
        <position position="65"/>
    </location>
</feature>
<organism evidence="1 2">
    <name type="scientific">Diversispora eburnea</name>
    <dbReference type="NCBI Taxonomy" id="1213867"/>
    <lineage>
        <taxon>Eukaryota</taxon>
        <taxon>Fungi</taxon>
        <taxon>Fungi incertae sedis</taxon>
        <taxon>Mucoromycota</taxon>
        <taxon>Glomeromycotina</taxon>
        <taxon>Glomeromycetes</taxon>
        <taxon>Diversisporales</taxon>
        <taxon>Diversisporaceae</taxon>
        <taxon>Diversispora</taxon>
    </lineage>
</organism>
<gene>
    <name evidence="1" type="ORF">DEBURN_LOCUS8728</name>
</gene>
<evidence type="ECO:0000313" key="1">
    <source>
        <dbReference type="EMBL" id="CAG8584315.1"/>
    </source>
</evidence>
<evidence type="ECO:0000313" key="2">
    <source>
        <dbReference type="Proteomes" id="UP000789706"/>
    </source>
</evidence>
<dbReference type="EMBL" id="CAJVPK010001381">
    <property type="protein sequence ID" value="CAG8584315.1"/>
    <property type="molecule type" value="Genomic_DNA"/>
</dbReference>
<sequence length="65" mass="7548">MERNPTTICRFIAKYKKTGNFKNLPQSRWPPALNNNEKNVLVTEVSKQCHTPLMLNTQHQPLEVV</sequence>
<feature type="non-terminal residue" evidence="1">
    <location>
        <position position="1"/>
    </location>
</feature>
<dbReference type="Proteomes" id="UP000789706">
    <property type="component" value="Unassembled WGS sequence"/>
</dbReference>
<keyword evidence="2" id="KW-1185">Reference proteome</keyword>